<keyword evidence="2" id="KW-1185">Reference proteome</keyword>
<reference evidence="3" key="1">
    <citation type="submission" date="2025-08" db="UniProtKB">
        <authorList>
            <consortium name="RefSeq"/>
        </authorList>
    </citation>
    <scope>IDENTIFICATION</scope>
    <source>
        <tissue evidence="3">Young leaves</tissue>
    </source>
</reference>
<feature type="domain" description="VOC" evidence="1">
    <location>
        <begin position="20"/>
        <end position="152"/>
    </location>
</feature>
<evidence type="ECO:0000313" key="2">
    <source>
        <dbReference type="Proteomes" id="UP000504608"/>
    </source>
</evidence>
<dbReference type="PROSITE" id="PS51819">
    <property type="entry name" value="VOC"/>
    <property type="match status" value="1"/>
</dbReference>
<dbReference type="InterPro" id="IPR054575">
    <property type="entry name" value="At5g48480-like_C"/>
</dbReference>
<protein>
    <submittedName>
        <fullName evidence="3">Uncharacterized protein At5g48480</fullName>
    </submittedName>
</protein>
<dbReference type="InterPro" id="IPR029068">
    <property type="entry name" value="Glyas_Bleomycin-R_OHBP_Dase"/>
</dbReference>
<dbReference type="PANTHER" id="PTHR34109">
    <property type="entry name" value="BNAUNNG04460D PROTEIN-RELATED"/>
    <property type="match status" value="1"/>
</dbReference>
<dbReference type="PANTHER" id="PTHR34109:SF1">
    <property type="entry name" value="VOC DOMAIN-CONTAINING PROTEIN"/>
    <property type="match status" value="1"/>
</dbReference>
<organism evidence="2 3">
    <name type="scientific">Cucurbita maxima</name>
    <name type="common">Pumpkin</name>
    <name type="synonym">Winter squash</name>
    <dbReference type="NCBI Taxonomy" id="3661"/>
    <lineage>
        <taxon>Eukaryota</taxon>
        <taxon>Viridiplantae</taxon>
        <taxon>Streptophyta</taxon>
        <taxon>Embryophyta</taxon>
        <taxon>Tracheophyta</taxon>
        <taxon>Spermatophyta</taxon>
        <taxon>Magnoliopsida</taxon>
        <taxon>eudicotyledons</taxon>
        <taxon>Gunneridae</taxon>
        <taxon>Pentapetalae</taxon>
        <taxon>rosids</taxon>
        <taxon>fabids</taxon>
        <taxon>Cucurbitales</taxon>
        <taxon>Cucurbitaceae</taxon>
        <taxon>Cucurbiteae</taxon>
        <taxon>Cucurbita</taxon>
    </lineage>
</organism>
<accession>A0A6J1J4V4</accession>
<dbReference type="Gene3D" id="3.10.180.10">
    <property type="entry name" value="2,3-Dihydroxybiphenyl 1,2-Dioxygenase, domain 1"/>
    <property type="match status" value="1"/>
</dbReference>
<dbReference type="InterPro" id="IPR037523">
    <property type="entry name" value="VOC_core"/>
</dbReference>
<dbReference type="AlphaFoldDB" id="A0A6J1J4V4"/>
<evidence type="ECO:0000313" key="3">
    <source>
        <dbReference type="RefSeq" id="XP_022982453.1"/>
    </source>
</evidence>
<dbReference type="OrthoDB" id="2013034at2759"/>
<dbReference type="Pfam" id="PF22656">
    <property type="entry name" value="At5g48480-like_N"/>
    <property type="match status" value="1"/>
</dbReference>
<dbReference type="InterPro" id="IPR054576">
    <property type="entry name" value="At5g48480-like_N"/>
</dbReference>
<dbReference type="SUPFAM" id="SSF54593">
    <property type="entry name" value="Glyoxalase/Bleomycin resistance protein/Dihydroxybiphenyl dioxygenase"/>
    <property type="match status" value="1"/>
</dbReference>
<sequence length="161" mass="17089">MAQSESQNGGGAEKTLSFKALKPQLLVEVPKAADAVVFYKAAFGAEEVSRTVHPKRKAEQEAPAILSAELSLSNFSFLVSDVPDASAPDEKLLESRVVLFLETEDITAAVSKAVSAGAVEESEISEGDGSYVGRRVAKLKDPFGFNWFIATPAKESAVVEA</sequence>
<proteinExistence type="predicted"/>
<dbReference type="Proteomes" id="UP000504608">
    <property type="component" value="Unplaced"/>
</dbReference>
<gene>
    <name evidence="3" type="primary">LOC111481272</name>
</gene>
<dbReference type="Pfam" id="PF22650">
    <property type="entry name" value="At5g48480-like_C"/>
    <property type="match status" value="1"/>
</dbReference>
<dbReference type="GeneID" id="111481272"/>
<dbReference type="KEGG" id="cmax:111481272"/>
<dbReference type="RefSeq" id="XP_022982453.1">
    <property type="nucleotide sequence ID" value="XM_023126685.1"/>
</dbReference>
<name>A0A6J1J4V4_CUCMA</name>
<evidence type="ECO:0000259" key="1">
    <source>
        <dbReference type="PROSITE" id="PS51819"/>
    </source>
</evidence>